<evidence type="ECO:0000313" key="1">
    <source>
        <dbReference type="EMBL" id="KAF5339088.1"/>
    </source>
</evidence>
<keyword evidence="2" id="KW-1185">Reference proteome</keyword>
<dbReference type="EMBL" id="JAACJK010000009">
    <property type="protein sequence ID" value="KAF5339088.1"/>
    <property type="molecule type" value="Genomic_DNA"/>
</dbReference>
<proteinExistence type="predicted"/>
<protein>
    <submittedName>
        <fullName evidence="1">Uncharacterized protein</fullName>
    </submittedName>
</protein>
<gene>
    <name evidence="1" type="ORF">D9611_011216</name>
</gene>
<accession>A0A8H5FJW6</accession>
<reference evidence="1 2" key="1">
    <citation type="journal article" date="2020" name="ISME J.">
        <title>Uncovering the hidden diversity of litter-decomposition mechanisms in mushroom-forming fungi.</title>
        <authorList>
            <person name="Floudas D."/>
            <person name="Bentzer J."/>
            <person name="Ahren D."/>
            <person name="Johansson T."/>
            <person name="Persson P."/>
            <person name="Tunlid A."/>
        </authorList>
    </citation>
    <scope>NUCLEOTIDE SEQUENCE [LARGE SCALE GENOMIC DNA]</scope>
    <source>
        <strain evidence="1 2">CBS 175.51</strain>
    </source>
</reference>
<dbReference type="AlphaFoldDB" id="A0A8H5FJW6"/>
<dbReference type="Proteomes" id="UP000541558">
    <property type="component" value="Unassembled WGS sequence"/>
</dbReference>
<organism evidence="1 2">
    <name type="scientific">Ephemerocybe angulata</name>
    <dbReference type="NCBI Taxonomy" id="980116"/>
    <lineage>
        <taxon>Eukaryota</taxon>
        <taxon>Fungi</taxon>
        <taxon>Dikarya</taxon>
        <taxon>Basidiomycota</taxon>
        <taxon>Agaricomycotina</taxon>
        <taxon>Agaricomycetes</taxon>
        <taxon>Agaricomycetidae</taxon>
        <taxon>Agaricales</taxon>
        <taxon>Agaricineae</taxon>
        <taxon>Psathyrellaceae</taxon>
        <taxon>Ephemerocybe</taxon>
    </lineage>
</organism>
<name>A0A8H5FJW6_9AGAR</name>
<dbReference type="OrthoDB" id="3218528at2759"/>
<sequence length="160" mass="17253">MLFTTGNEVTVITVGPGKLSLASWGSINSGQSTVGAVTTTNSFLTKWLVSFSHCYTRFAFIWEGEGQAVYQIGNKADERKPVGRSWDNASTHHWGTNTIAGENITSVIPTCVNRDNMTTLYMIPDLSIDGAKAELTVAHTSICCPSSSKVPSQVLFAFLS</sequence>
<comment type="caution">
    <text evidence="1">The sequence shown here is derived from an EMBL/GenBank/DDBJ whole genome shotgun (WGS) entry which is preliminary data.</text>
</comment>
<evidence type="ECO:0000313" key="2">
    <source>
        <dbReference type="Proteomes" id="UP000541558"/>
    </source>
</evidence>